<keyword evidence="5" id="KW-0496">Mitochondrion</keyword>
<dbReference type="GO" id="GO:0016020">
    <property type="term" value="C:membrane"/>
    <property type="evidence" value="ECO:0007669"/>
    <property type="project" value="UniProtKB-SubCell"/>
</dbReference>
<dbReference type="PANTHER" id="PTHR48182:SF2">
    <property type="entry name" value="PROTEIN SERAC1"/>
    <property type="match status" value="1"/>
</dbReference>
<dbReference type="InterPro" id="IPR052374">
    <property type="entry name" value="SERAC1"/>
</dbReference>
<proteinExistence type="predicted"/>
<dbReference type="PROSITE" id="PS50088">
    <property type="entry name" value="ANK_REPEAT"/>
    <property type="match status" value="1"/>
</dbReference>
<dbReference type="SUPFAM" id="SSF48452">
    <property type="entry name" value="TPR-like"/>
    <property type="match status" value="1"/>
</dbReference>
<reference evidence="8" key="1">
    <citation type="submission" date="2021-03" db="EMBL/GenBank/DDBJ databases">
        <authorList>
            <person name="Tagirdzhanova G."/>
        </authorList>
    </citation>
    <scope>NUCLEOTIDE SEQUENCE</scope>
</reference>
<evidence type="ECO:0000256" key="5">
    <source>
        <dbReference type="ARBA" id="ARBA00023128"/>
    </source>
</evidence>
<dbReference type="SUPFAM" id="SSF53474">
    <property type="entry name" value="alpha/beta-Hydrolases"/>
    <property type="match status" value="1"/>
</dbReference>
<evidence type="ECO:0000313" key="8">
    <source>
        <dbReference type="EMBL" id="CAF9923340.1"/>
    </source>
</evidence>
<sequence length="1001" mass="113664">MTREQSVLNHTVDGHARWITSKSFINRIFFIHGLGADWKQTWNLSSFLPWYSGEGKSNIPLSPLSDSWTVDDSKSVPRFPGCSNLQHARLLAWGSNEIDPVTFTYEQLGKLARSLFTAIRQSREQVMFDDEQEENLLTSLWDDRRVIFVAHSIGGLILKKALVQIQTEQVSFLRSISGVVLFAVPFFQSKKDWAKFLYLLRRKNNRPSKRHRFAVLPKLDRAFAALISMHKIPLCCVYEEKPVYRRGILVCEDHALPVLEKAHTSLLISIAAPTDHFNITRLDPHGNPDYYFKVVEQLDIMASGTTNHDERRPQSSLFKTEAPIKTRTPSTRFTYENPNEILELLQDHIEERELVVYASNLYEEGKYREAQSAYHAALGGLEATSNTNSLVSLYCKDRLANALFELGEYQSAVELCTHIKKIKEDTWPPDYVSMLKTTRTYVMILRTRQEFHLPGKSIAQLLECNDGLRPGSYEHIETLNVLAKVLKDQNCCEFAEFLLREVIEAATRLLGEKNPYTLARLSELSSMLWLRGHYSQAEEVSWYAYGALETCLGIYHPAVFSAAERCAKYLRARRRLEQSSDILCAILPRMKVMLGKNHPATLRTKSGIAANHILEGRIAEGSDLLYEIDRKQSADHRDKIWTSQAIKLLQEWLGKDRKTYPEWLDCNDVPPKFENFLRQPIKPVNRNITDYFYGERTPKLFLPEPSLPSEACLVRHKVFYGEHVDEADLRNPTIITSAGDYYGTVLHAAAFRGNLSLVKMFVDAGAEVDRKCGVFITPIKAAIIGGHPDVVRYLLDKSKGHEAGPFLTNLEVAIHFERVTIVEILLTQENAKYVSPQFGSSLNQAIPTARVEIVKLLLDKAGIDHARAGLASRSSFIEEAASAAGDASAQGAQSGYGSISSFERVKNTLIVLNMLIGETKKSENMQYKDEILLFAKRRTLGNPSFAPFLDRREPFELVHRASIQPVKPFFPHFESPMVKINEAPKTRSWRRSLRIGSIKAR</sequence>
<dbReference type="Gene3D" id="3.40.50.1820">
    <property type="entry name" value="alpha/beta hydrolase"/>
    <property type="match status" value="1"/>
</dbReference>
<evidence type="ECO:0000256" key="1">
    <source>
        <dbReference type="ARBA" id="ARBA00004173"/>
    </source>
</evidence>
<evidence type="ECO:0000256" key="2">
    <source>
        <dbReference type="ARBA" id="ARBA00004240"/>
    </source>
</evidence>
<dbReference type="InterPro" id="IPR036770">
    <property type="entry name" value="Ankyrin_rpt-contain_sf"/>
</dbReference>
<evidence type="ECO:0000256" key="3">
    <source>
        <dbReference type="ARBA" id="ARBA00004370"/>
    </source>
</evidence>
<dbReference type="SMART" id="SM00248">
    <property type="entry name" value="ANK"/>
    <property type="match status" value="2"/>
</dbReference>
<evidence type="ECO:0000256" key="4">
    <source>
        <dbReference type="ARBA" id="ARBA00022824"/>
    </source>
</evidence>
<comment type="subcellular location">
    <subcellularLocation>
        <location evidence="2">Endoplasmic reticulum</location>
    </subcellularLocation>
    <subcellularLocation>
        <location evidence="3">Membrane</location>
    </subcellularLocation>
    <subcellularLocation>
        <location evidence="1">Mitochondrion</location>
    </subcellularLocation>
</comment>
<dbReference type="Pfam" id="PF12796">
    <property type="entry name" value="Ank_2"/>
    <property type="match status" value="1"/>
</dbReference>
<dbReference type="GO" id="GO:0005783">
    <property type="term" value="C:endoplasmic reticulum"/>
    <property type="evidence" value="ECO:0007669"/>
    <property type="project" value="UniProtKB-SubCell"/>
</dbReference>
<dbReference type="EMBL" id="CAJPDQ010000019">
    <property type="protein sequence ID" value="CAF9923340.1"/>
    <property type="molecule type" value="Genomic_DNA"/>
</dbReference>
<dbReference type="InterPro" id="IPR002110">
    <property type="entry name" value="Ankyrin_rpt"/>
</dbReference>
<protein>
    <submittedName>
        <fullName evidence="8">Uncharacterized protein</fullName>
    </submittedName>
</protein>
<dbReference type="InterPro" id="IPR029058">
    <property type="entry name" value="AB_hydrolase_fold"/>
</dbReference>
<dbReference type="InterPro" id="IPR011990">
    <property type="entry name" value="TPR-like_helical_dom_sf"/>
</dbReference>
<dbReference type="Gene3D" id="1.25.40.20">
    <property type="entry name" value="Ankyrin repeat-containing domain"/>
    <property type="match status" value="1"/>
</dbReference>
<evidence type="ECO:0000256" key="6">
    <source>
        <dbReference type="ARBA" id="ARBA00023136"/>
    </source>
</evidence>
<keyword evidence="7" id="KW-0040">ANK repeat</keyword>
<dbReference type="PROSITE" id="PS50297">
    <property type="entry name" value="ANK_REP_REGION"/>
    <property type="match status" value="1"/>
</dbReference>
<feature type="repeat" description="ANK" evidence="7">
    <location>
        <begin position="741"/>
        <end position="773"/>
    </location>
</feature>
<keyword evidence="4" id="KW-0256">Endoplasmic reticulum</keyword>
<organism evidence="8 9">
    <name type="scientific">Gomphillus americanus</name>
    <dbReference type="NCBI Taxonomy" id="1940652"/>
    <lineage>
        <taxon>Eukaryota</taxon>
        <taxon>Fungi</taxon>
        <taxon>Dikarya</taxon>
        <taxon>Ascomycota</taxon>
        <taxon>Pezizomycotina</taxon>
        <taxon>Lecanoromycetes</taxon>
        <taxon>OSLEUM clade</taxon>
        <taxon>Ostropomycetidae</taxon>
        <taxon>Ostropales</taxon>
        <taxon>Graphidaceae</taxon>
        <taxon>Gomphilloideae</taxon>
        <taxon>Gomphillus</taxon>
    </lineage>
</organism>
<evidence type="ECO:0000313" key="9">
    <source>
        <dbReference type="Proteomes" id="UP000664169"/>
    </source>
</evidence>
<comment type="caution">
    <text evidence="8">The sequence shown here is derived from an EMBL/GenBank/DDBJ whole genome shotgun (WGS) entry which is preliminary data.</text>
</comment>
<dbReference type="OrthoDB" id="4772757at2759"/>
<dbReference type="AlphaFoldDB" id="A0A8H3FGN7"/>
<keyword evidence="9" id="KW-1185">Reference proteome</keyword>
<accession>A0A8H3FGN7</accession>
<name>A0A8H3FGN7_9LECA</name>
<gene>
    <name evidence="8" type="ORF">GOMPHAMPRED_002813</name>
</gene>
<dbReference type="GO" id="GO:0005739">
    <property type="term" value="C:mitochondrion"/>
    <property type="evidence" value="ECO:0007669"/>
    <property type="project" value="UniProtKB-SubCell"/>
</dbReference>
<evidence type="ECO:0000256" key="7">
    <source>
        <dbReference type="PROSITE-ProRule" id="PRU00023"/>
    </source>
</evidence>
<dbReference type="SUPFAM" id="SSF48403">
    <property type="entry name" value="Ankyrin repeat"/>
    <property type="match status" value="1"/>
</dbReference>
<dbReference type="PANTHER" id="PTHR48182">
    <property type="entry name" value="PROTEIN SERAC1"/>
    <property type="match status" value="1"/>
</dbReference>
<keyword evidence="6" id="KW-0472">Membrane</keyword>
<dbReference type="Proteomes" id="UP000664169">
    <property type="component" value="Unassembled WGS sequence"/>
</dbReference>
<dbReference type="Gene3D" id="1.25.40.10">
    <property type="entry name" value="Tetratricopeptide repeat domain"/>
    <property type="match status" value="2"/>
</dbReference>